<organism evidence="2 3">
    <name type="scientific">Kingdonia uniflora</name>
    <dbReference type="NCBI Taxonomy" id="39325"/>
    <lineage>
        <taxon>Eukaryota</taxon>
        <taxon>Viridiplantae</taxon>
        <taxon>Streptophyta</taxon>
        <taxon>Embryophyta</taxon>
        <taxon>Tracheophyta</taxon>
        <taxon>Spermatophyta</taxon>
        <taxon>Magnoliopsida</taxon>
        <taxon>Ranunculales</taxon>
        <taxon>Circaeasteraceae</taxon>
        <taxon>Kingdonia</taxon>
    </lineage>
</organism>
<accession>A0A7J7NP53</accession>
<dbReference type="Proteomes" id="UP000541444">
    <property type="component" value="Unassembled WGS sequence"/>
</dbReference>
<evidence type="ECO:0000313" key="2">
    <source>
        <dbReference type="EMBL" id="KAF6168754.1"/>
    </source>
</evidence>
<reference evidence="2 3" key="1">
    <citation type="journal article" date="2020" name="IScience">
        <title>Genome Sequencing of the Endangered Kingdonia uniflora (Circaeasteraceae, Ranunculales) Reveals Potential Mechanisms of Evolutionary Specialization.</title>
        <authorList>
            <person name="Sun Y."/>
            <person name="Deng T."/>
            <person name="Zhang A."/>
            <person name="Moore M.J."/>
            <person name="Landis J.B."/>
            <person name="Lin N."/>
            <person name="Zhang H."/>
            <person name="Zhang X."/>
            <person name="Huang J."/>
            <person name="Zhang X."/>
            <person name="Sun H."/>
            <person name="Wang H."/>
        </authorList>
    </citation>
    <scope>NUCLEOTIDE SEQUENCE [LARGE SCALE GENOMIC DNA]</scope>
    <source>
        <strain evidence="2">TB1705</strain>
        <tissue evidence="2">Leaf</tissue>
    </source>
</reference>
<evidence type="ECO:0000256" key="1">
    <source>
        <dbReference type="SAM" id="Phobius"/>
    </source>
</evidence>
<keyword evidence="3" id="KW-1185">Reference proteome</keyword>
<comment type="caution">
    <text evidence="2">The sequence shown here is derived from an EMBL/GenBank/DDBJ whole genome shotgun (WGS) entry which is preliminary data.</text>
</comment>
<sequence>MFNELHGATAWRDSSSPLAGLGHSLHVIAVTDFGNWVADFSYWFLGSAVLWLIGRRIS</sequence>
<keyword evidence="1" id="KW-0812">Transmembrane</keyword>
<protein>
    <submittedName>
        <fullName evidence="2">Uncharacterized protein</fullName>
    </submittedName>
</protein>
<keyword evidence="1" id="KW-1133">Transmembrane helix</keyword>
<proteinExistence type="predicted"/>
<evidence type="ECO:0000313" key="3">
    <source>
        <dbReference type="Proteomes" id="UP000541444"/>
    </source>
</evidence>
<dbReference type="EMBL" id="JACGCM010000683">
    <property type="protein sequence ID" value="KAF6168754.1"/>
    <property type="molecule type" value="Genomic_DNA"/>
</dbReference>
<feature type="transmembrane region" description="Helical" evidence="1">
    <location>
        <begin position="33"/>
        <end position="53"/>
    </location>
</feature>
<keyword evidence="1" id="KW-0472">Membrane</keyword>
<gene>
    <name evidence="2" type="ORF">GIB67_014172</name>
</gene>
<dbReference type="AlphaFoldDB" id="A0A7J7NP53"/>
<name>A0A7J7NP53_9MAGN</name>